<evidence type="ECO:0000313" key="5">
    <source>
        <dbReference type="EMBL" id="KAF5575105.1"/>
    </source>
</evidence>
<accession>A0A8H5KNH0</accession>
<keyword evidence="4" id="KW-1133">Transmembrane helix</keyword>
<dbReference type="SUPFAM" id="SSF52151">
    <property type="entry name" value="FabD/lysophospholipase-like"/>
    <property type="match status" value="1"/>
</dbReference>
<dbReference type="OrthoDB" id="426293at2759"/>
<feature type="repeat" description="ANK" evidence="3">
    <location>
        <begin position="580"/>
        <end position="612"/>
    </location>
</feature>
<evidence type="ECO:0000256" key="3">
    <source>
        <dbReference type="PROSITE-ProRule" id="PRU00023"/>
    </source>
</evidence>
<organism evidence="5 6">
    <name type="scientific">Fusarium pseudocircinatum</name>
    <dbReference type="NCBI Taxonomy" id="56676"/>
    <lineage>
        <taxon>Eukaryota</taxon>
        <taxon>Fungi</taxon>
        <taxon>Dikarya</taxon>
        <taxon>Ascomycota</taxon>
        <taxon>Pezizomycotina</taxon>
        <taxon>Sordariomycetes</taxon>
        <taxon>Hypocreomycetidae</taxon>
        <taxon>Hypocreales</taxon>
        <taxon>Nectriaceae</taxon>
        <taxon>Fusarium</taxon>
        <taxon>Fusarium fujikuroi species complex</taxon>
    </lineage>
</organism>
<feature type="repeat" description="ANK" evidence="3">
    <location>
        <begin position="374"/>
        <end position="396"/>
    </location>
</feature>
<dbReference type="Pfam" id="PF12796">
    <property type="entry name" value="Ank_2"/>
    <property type="match status" value="4"/>
</dbReference>
<dbReference type="EMBL" id="JAAOAS010000484">
    <property type="protein sequence ID" value="KAF5575105.1"/>
    <property type="molecule type" value="Genomic_DNA"/>
</dbReference>
<comment type="caution">
    <text evidence="5">The sequence shown here is derived from an EMBL/GenBank/DDBJ whole genome shotgun (WGS) entry which is preliminary data.</text>
</comment>
<proteinExistence type="predicted"/>
<evidence type="ECO:0000256" key="1">
    <source>
        <dbReference type="ARBA" id="ARBA00022737"/>
    </source>
</evidence>
<dbReference type="Proteomes" id="UP000546213">
    <property type="component" value="Unassembled WGS sequence"/>
</dbReference>
<keyword evidence="6" id="KW-1185">Reference proteome</keyword>
<feature type="transmembrane region" description="Helical" evidence="4">
    <location>
        <begin position="17"/>
        <end position="35"/>
    </location>
</feature>
<dbReference type="SUPFAM" id="SSF48403">
    <property type="entry name" value="Ankyrin repeat"/>
    <property type="match status" value="3"/>
</dbReference>
<dbReference type="InterPro" id="IPR002110">
    <property type="entry name" value="Ankyrin_rpt"/>
</dbReference>
<dbReference type="PRINTS" id="PR01415">
    <property type="entry name" value="ANKYRIN"/>
</dbReference>
<reference evidence="5 6" key="1">
    <citation type="submission" date="2020-05" db="EMBL/GenBank/DDBJ databases">
        <title>Identification and distribution of gene clusters putatively required for synthesis of sphingolipid metabolism inhibitors in phylogenetically diverse species of the filamentous fungus Fusarium.</title>
        <authorList>
            <person name="Kim H.-S."/>
            <person name="Busman M."/>
            <person name="Brown D.W."/>
            <person name="Divon H."/>
            <person name="Uhlig S."/>
            <person name="Proctor R.H."/>
        </authorList>
    </citation>
    <scope>NUCLEOTIDE SEQUENCE [LARGE SCALE GENOMIC DNA]</scope>
    <source>
        <strain evidence="5 6">NRRL 36939</strain>
    </source>
</reference>
<evidence type="ECO:0000256" key="2">
    <source>
        <dbReference type="ARBA" id="ARBA00023043"/>
    </source>
</evidence>
<dbReference type="PROSITE" id="PS50297">
    <property type="entry name" value="ANK_REP_REGION"/>
    <property type="match status" value="6"/>
</dbReference>
<dbReference type="PANTHER" id="PTHR24123:SF33">
    <property type="entry name" value="PROTEIN HOS4"/>
    <property type="match status" value="1"/>
</dbReference>
<dbReference type="InterPro" id="IPR051165">
    <property type="entry name" value="Multifunctional_ANK_Repeat"/>
</dbReference>
<keyword evidence="4" id="KW-0472">Membrane</keyword>
<evidence type="ECO:0000313" key="6">
    <source>
        <dbReference type="Proteomes" id="UP000546213"/>
    </source>
</evidence>
<keyword evidence="4" id="KW-0812">Transmembrane</keyword>
<dbReference type="Gene3D" id="3.40.1090.10">
    <property type="entry name" value="Cytosolic phospholipase A2 catalytic domain"/>
    <property type="match status" value="1"/>
</dbReference>
<keyword evidence="1" id="KW-0677">Repeat</keyword>
<feature type="repeat" description="ANK" evidence="3">
    <location>
        <begin position="789"/>
        <end position="811"/>
    </location>
</feature>
<evidence type="ECO:0000256" key="4">
    <source>
        <dbReference type="SAM" id="Phobius"/>
    </source>
</evidence>
<dbReference type="Pfam" id="PF13606">
    <property type="entry name" value="Ank_3"/>
    <property type="match status" value="1"/>
</dbReference>
<name>A0A8H5KNH0_9HYPO</name>
<dbReference type="SMART" id="SM00248">
    <property type="entry name" value="ANK"/>
    <property type="match status" value="12"/>
</dbReference>
<dbReference type="InterPro" id="IPR036770">
    <property type="entry name" value="Ankyrin_rpt-contain_sf"/>
</dbReference>
<dbReference type="Gene3D" id="1.25.40.20">
    <property type="entry name" value="Ankyrin repeat-containing domain"/>
    <property type="match status" value="4"/>
</dbReference>
<sequence>MDEVSRQKKQEIKPCDYFHLIAGAGMGGIIALLLGRLQLTVSQCIHEYWALSSLILRKEVVSPDPPLFDAQKLKRIMNGIVEKYIGNKNNSLLDPSTKSNTKTVIFAVPADAQDDRKCLRIYKTADQESDELTLSNDVSISDIAVAAVAARGLFEPAPLRFAGGKTVWFLDKLYPLGLINPAHLVWNELQSLPDVERRPDLILSLGSGKPENDDIPYLLELEPISGRPFFPKRQIQRVFRRFGNLVKRQNSTTSNLSSKTSGEQGLVDKVAEHLKKEEKTPTARIPFDVYRRLEMPAVPDVGPNDFLSFEEVSGAAHKLFDSIKLRQSISFLKEGQQFGLNWAACTGNSTAISWVLRTQEPSSIRQYLNGRDEHGRTPLHWALDSGSVDAVSCLIDSHCLEYPPTNRHGMKPHELAERSSTAESGPHNFDDFTPFELAAQQGNEKAIETFSEALRIFDRKKKGLDFLEARFPEALGVPRMFRAPLDPPPLLGKDEVKRALSLSIEHGHWKVMELLEEQFGVNFNVLHKDQKLRCLIRSPELATRRFGNKTLLHLAAEQKDIELIKALMKIVPEVDELDGDNQTALHHAIIAGAADIVEFLLKNGADIRRENKAGDDAFMLVIRHSHREPSNGRQLIAEMLLQQGADVKRMSSEGETALTLVIHNGSVESATKMATFLIQNGVDVNQRNKDGSTALMAAFDKGSQALCLHLISLGADSDTLTKDSTPVLQAALSKGMEALSERLLETGLQRNPKMKGDNTAIRMATSRGYCGVLKMFLAAGGDFSQRSSKGESLLHLAARSGSFETLKLLVNEARLPLDQTTTDGYTVLDQVALAGNLRAVEVLVRVGADLETVTENDKTAFELTFDEWLKSFGYVNFWKQRDDLVSVMNFLLQSGAKVRKMPNGDSLAHFVVRQQLDAIWQFFGMDEAKALIDDRNNDGHTPLHIAVLEDNVEKVRALLNAGADQNIQDNNKRLAIQLTENERIKKEFAKWRK</sequence>
<feature type="repeat" description="ANK" evidence="3">
    <location>
        <begin position="653"/>
        <end position="689"/>
    </location>
</feature>
<gene>
    <name evidence="5" type="ORF">FPCIR_13298</name>
</gene>
<feature type="repeat" description="ANK" evidence="3">
    <location>
        <begin position="938"/>
        <end position="970"/>
    </location>
</feature>
<protein>
    <submittedName>
        <fullName evidence="5">Ankyrin repeat</fullName>
    </submittedName>
</protein>
<feature type="repeat" description="ANK" evidence="3">
    <location>
        <begin position="823"/>
        <end position="855"/>
    </location>
</feature>
<dbReference type="InterPro" id="IPR016035">
    <property type="entry name" value="Acyl_Trfase/lysoPLipase"/>
</dbReference>
<dbReference type="PROSITE" id="PS50088">
    <property type="entry name" value="ANK_REPEAT"/>
    <property type="match status" value="6"/>
</dbReference>
<keyword evidence="2 3" id="KW-0040">ANK repeat</keyword>
<dbReference type="AlphaFoldDB" id="A0A8H5KNH0"/>
<dbReference type="PANTHER" id="PTHR24123">
    <property type="entry name" value="ANKYRIN REPEAT-CONTAINING"/>
    <property type="match status" value="1"/>
</dbReference>